<evidence type="ECO:0000313" key="3">
    <source>
        <dbReference type="Proteomes" id="UP001207440"/>
    </source>
</evidence>
<dbReference type="InterPro" id="IPR029115">
    <property type="entry name" value="Ntox23"/>
</dbReference>
<accession>A0AAP3AT89</accession>
<feature type="domain" description="Bacterial toxin 23" evidence="1">
    <location>
        <begin position="8"/>
        <end position="172"/>
    </location>
</feature>
<sequence length="202" mass="22863">MLLLGSYNDGKFGINLGTNLWSRLHEQQTGIIGFRHGDFRMTYENDGSPFAKGIPEKILGDNHDRFRTAAMTIGIGSFQAGFNLFTGERLSSSYEEKRGADLMTMADASIRRILKLGKYDVGYGAMSKYGLAQENGKQYRLGAAYVGWGNYRIGIDSDRHVRHAIQNRLAHTFLSLQPGFRVLSNAINPYFQYRTRNQFTSW</sequence>
<dbReference type="AlphaFoldDB" id="A0AAP3AT89"/>
<comment type="caution">
    <text evidence="2">The sequence shown here is derived from an EMBL/GenBank/DDBJ whole genome shotgun (WGS) entry which is preliminary data.</text>
</comment>
<evidence type="ECO:0000313" key="2">
    <source>
        <dbReference type="EMBL" id="MCW0524984.1"/>
    </source>
</evidence>
<protein>
    <submittedName>
        <fullName evidence="2">Polymorphic toxin type 23 domain-containing protein</fullName>
    </submittedName>
</protein>
<proteinExistence type="predicted"/>
<dbReference type="Proteomes" id="UP001207440">
    <property type="component" value="Unassembled WGS sequence"/>
</dbReference>
<name>A0AAP3AT89_RIEAN</name>
<gene>
    <name evidence="2" type="ORF">OKE68_11790</name>
</gene>
<dbReference type="RefSeq" id="WP_081276933.1">
    <property type="nucleotide sequence ID" value="NZ_CP029760.1"/>
</dbReference>
<dbReference type="EMBL" id="JAOZYT010000151">
    <property type="protein sequence ID" value="MCW0524984.1"/>
    <property type="molecule type" value="Genomic_DNA"/>
</dbReference>
<organism evidence="2 3">
    <name type="scientific">Riemerella anatipestifer</name>
    <name type="common">Moraxella anatipestifer</name>
    <dbReference type="NCBI Taxonomy" id="34085"/>
    <lineage>
        <taxon>Bacteria</taxon>
        <taxon>Pseudomonadati</taxon>
        <taxon>Bacteroidota</taxon>
        <taxon>Flavobacteriia</taxon>
        <taxon>Flavobacteriales</taxon>
        <taxon>Weeksellaceae</taxon>
        <taxon>Riemerella</taxon>
    </lineage>
</organism>
<reference evidence="2" key="1">
    <citation type="submission" date="2022-10" db="EMBL/GenBank/DDBJ databases">
        <title>Sifting through the core-genome to identify putative cross-protective antigens against Riemerella anatipestifer.</title>
        <authorList>
            <person name="Zheng X."/>
            <person name="Zhang W."/>
        </authorList>
    </citation>
    <scope>NUCLEOTIDE SEQUENCE</scope>
    <source>
        <strain evidence="2">ZWRA178</strain>
    </source>
</reference>
<evidence type="ECO:0000259" key="1">
    <source>
        <dbReference type="Pfam" id="PF15528"/>
    </source>
</evidence>
<dbReference type="Pfam" id="PF15528">
    <property type="entry name" value="Ntox23"/>
    <property type="match status" value="1"/>
</dbReference>